<dbReference type="Gene3D" id="2.60.40.10">
    <property type="entry name" value="Immunoglobulins"/>
    <property type="match status" value="3"/>
</dbReference>
<dbReference type="EMBL" id="CP032090">
    <property type="protein sequence ID" value="AXV65061.1"/>
    <property type="molecule type" value="Genomic_DNA"/>
</dbReference>
<reference evidence="1 2" key="1">
    <citation type="submission" date="2018-08" db="EMBL/GenBank/DDBJ databases">
        <title>Draft genome sequence of Pseudoalteromonas donghaensis HJ51.</title>
        <authorList>
            <person name="Oh J."/>
            <person name="Roh D."/>
        </authorList>
    </citation>
    <scope>NUCLEOTIDE SEQUENCE [LARGE SCALE GENOMIC DNA]</scope>
    <source>
        <strain evidence="1 2">HJ51</strain>
    </source>
</reference>
<proteinExistence type="predicted"/>
<organism evidence="1 2">
    <name type="scientific">Pseudoalteromonas lipolytica</name>
    <dbReference type="NCBI Taxonomy" id="570156"/>
    <lineage>
        <taxon>Bacteria</taxon>
        <taxon>Pseudomonadati</taxon>
        <taxon>Pseudomonadota</taxon>
        <taxon>Gammaproteobacteria</taxon>
        <taxon>Alteromonadales</taxon>
        <taxon>Pseudoalteromonadaceae</taxon>
        <taxon>Pseudoalteromonas</taxon>
    </lineage>
</organism>
<dbReference type="RefSeq" id="WP_075593647.1">
    <property type="nucleotide sequence ID" value="NZ_CP032090.1"/>
</dbReference>
<accession>A0AAD0WCI3</accession>
<dbReference type="SUPFAM" id="SSF49373">
    <property type="entry name" value="Invasin/intimin cell-adhesion fragments"/>
    <property type="match status" value="3"/>
</dbReference>
<dbReference type="AlphaFoldDB" id="A0AAD0WCI3"/>
<protein>
    <recommendedName>
        <fullName evidence="3">Big-1 domain-containing protein</fullName>
    </recommendedName>
</protein>
<dbReference type="KEGG" id="pdj:D0907_07210"/>
<sequence>MPLLRWLSVIVFSSLLVACGGGGSLEKEGGSLDGGNTTDNPTYTITVQGYSADGTESNNVTADQPLMIRASLTSSNSDVTGKKITFSLADNLGTLDQPSALTNSEGNAEVKLNAGTQAGADEIIASFTSSSGTVFSGSFSFSTAGDNAQTGDQTFTVTLNGFVKGTQTSNNEVTAGAPLDLVATLKRDDEVISGQRVTFSLADDIGSLTPSSGTALTNNDGNALMTLTAGDVAGAGIVTASYTVSGETYFDTFAFTSDGSESDDSSVSGTVTLGVSIVDASGLPFSVENPVSKDNKGTVTATLLDDETPLAGQLISFSTNYTGKITPVLGTALTDANGEAFVTLSSGNSKGAGQVVATYTDESGNTITKIAGFISSGDDAPIENAEAALDIKLLKGCAADWDANRYTTSLETTYLSSGCVVVNQFSSDQLIDVLVKVTDTSSGDGIEGIIAELSTDLGRLLPESGKALTDPFGFAVLKLQPGANSGAGEVSVTAKSVTLSKAFEIATAELNVEITNGLYNKLDASGNPIDGEYVPLAAGATTVITVSIFDSNGNPIVTPLDVEFTSGCVESGLAVMDSKATSISGVATATYRTNGCNTSQGDTVTATVLTGGTPKVVNVNVPVSAAEVSSIEFIEATENVLALKGTGGVSRKEISQLTFKLTDEIGNAAKQKRMDFRLSSTNGGISLSEVTDAGGYSHASVSTDSEGLARIQVNAGFVPQAVRVQACYIPEELIPADQNNNVTCWQELYLECQKAEAERNGNVSCPVGELSLVSLDEQVVSVSDLVSISSGLPDGNSFTAGPTIINIEALNYIGDTTDISVYLADHFNNPVPDGTAVYLTTEGGAVGTLDGAEFNPQLECNTVDGQCVAQWRSQNPKPFTEDKWGNKINSINPKTGVINCDLYFGSAAPCMAGIRNAAFFDDGVPLGARSTVLVTAKGQESYIDINGNGRFDTNEYYSGYDLPEAFIDHNENGFYDGLAAIYDPVSGTVTKSTEFCQEGDATDPCSPTNTNAGQFEENWDIDLNGMHTLADGKYNGLVCTESATTPTVGATFESLCTKEVIDIRDTFEIVMSGSEAYTRFVVTKAELRNRFASALNEKTAADPTVFTDNAMQLGVDIAQCNTIYRQAGDSSTAVILDLEPTDNTDYCDLGSINITTAMVGNQLAALSFELYFSDVYNNPLPASTAVSVSTDNGDYSGTSGFELPNTSQTSAMSFGLTISREAEANKKAEGNLVVQFTTGKGLVTSAPIAISDDG</sequence>
<name>A0AAD0WCI3_9GAMM</name>
<dbReference type="Proteomes" id="UP000264605">
    <property type="component" value="Chromosome"/>
</dbReference>
<evidence type="ECO:0000313" key="2">
    <source>
        <dbReference type="Proteomes" id="UP000264605"/>
    </source>
</evidence>
<evidence type="ECO:0000313" key="1">
    <source>
        <dbReference type="EMBL" id="AXV65061.1"/>
    </source>
</evidence>
<dbReference type="InterPro" id="IPR008964">
    <property type="entry name" value="Invasin/intimin_cell_adhesion"/>
</dbReference>
<dbReference type="PROSITE" id="PS51257">
    <property type="entry name" value="PROKAR_LIPOPROTEIN"/>
    <property type="match status" value="1"/>
</dbReference>
<evidence type="ECO:0008006" key="3">
    <source>
        <dbReference type="Google" id="ProtNLM"/>
    </source>
</evidence>
<gene>
    <name evidence="1" type="ORF">D0907_07210</name>
</gene>
<dbReference type="InterPro" id="IPR013783">
    <property type="entry name" value="Ig-like_fold"/>
</dbReference>
<dbReference type="GeneID" id="99505243"/>